<comment type="caution">
    <text evidence="1">The sequence shown here is derived from an EMBL/GenBank/DDBJ whole genome shotgun (WGS) entry which is preliminary data.</text>
</comment>
<protein>
    <submittedName>
        <fullName evidence="1">Uncharacterized protein</fullName>
    </submittedName>
</protein>
<name>A0A1F6AX98_9BACT</name>
<reference evidence="1 2" key="1">
    <citation type="journal article" date="2016" name="Nat. Commun.">
        <title>Thousands of microbial genomes shed light on interconnected biogeochemical processes in an aquifer system.</title>
        <authorList>
            <person name="Anantharaman K."/>
            <person name="Brown C.T."/>
            <person name="Hug L.A."/>
            <person name="Sharon I."/>
            <person name="Castelle C.J."/>
            <person name="Probst A.J."/>
            <person name="Thomas B.C."/>
            <person name="Singh A."/>
            <person name="Wilkins M.J."/>
            <person name="Karaoz U."/>
            <person name="Brodie E.L."/>
            <person name="Williams K.H."/>
            <person name="Hubbard S.S."/>
            <person name="Banfield J.F."/>
        </authorList>
    </citation>
    <scope>NUCLEOTIDE SEQUENCE [LARGE SCALE GENOMIC DNA]</scope>
</reference>
<evidence type="ECO:0000313" key="2">
    <source>
        <dbReference type="Proteomes" id="UP000178461"/>
    </source>
</evidence>
<accession>A0A1F6AX98</accession>
<sequence length="151" mass="17114">MPVMVEIHSIDEFDVYQEKERVLSAHPLNPGDTREIELAGTRVVYEAVDDTHVRLLHIILGNGILFVYKDQDEVIEVAEANPLVTTQPLYSDAESGRPAMEICDGHLTYAEEPEQPGHTIRVQSYYIAAKKRRTNFCVDITHEARHALCLD</sequence>
<evidence type="ECO:0000313" key="1">
    <source>
        <dbReference type="EMBL" id="OGG28947.1"/>
    </source>
</evidence>
<proteinExistence type="predicted"/>
<gene>
    <name evidence="1" type="ORF">A2971_04850</name>
</gene>
<dbReference type="EMBL" id="MFJW01000039">
    <property type="protein sequence ID" value="OGG28947.1"/>
    <property type="molecule type" value="Genomic_DNA"/>
</dbReference>
<organism evidence="1 2">
    <name type="scientific">Candidatus Gottesmanbacteria bacterium RIFCSPLOWO2_01_FULL_46_21</name>
    <dbReference type="NCBI Taxonomy" id="1798393"/>
    <lineage>
        <taxon>Bacteria</taxon>
        <taxon>Candidatus Gottesmaniibacteriota</taxon>
    </lineage>
</organism>
<dbReference type="AlphaFoldDB" id="A0A1F6AX98"/>
<dbReference type="Proteomes" id="UP000178461">
    <property type="component" value="Unassembled WGS sequence"/>
</dbReference>